<feature type="transmembrane region" description="Helical" evidence="2">
    <location>
        <begin position="111"/>
        <end position="130"/>
    </location>
</feature>
<feature type="region of interest" description="Disordered" evidence="1">
    <location>
        <begin position="196"/>
        <end position="259"/>
    </location>
</feature>
<dbReference type="EMBL" id="JARJCW010000104">
    <property type="protein sequence ID" value="KAJ7193879.1"/>
    <property type="molecule type" value="Genomic_DNA"/>
</dbReference>
<name>A0AAD6UT14_9AGAR</name>
<gene>
    <name evidence="4" type="ORF">GGX14DRAFT_405239</name>
</gene>
<feature type="transmembrane region" description="Helical" evidence="2">
    <location>
        <begin position="136"/>
        <end position="158"/>
    </location>
</feature>
<feature type="transmembrane region" description="Helical" evidence="2">
    <location>
        <begin position="71"/>
        <end position="90"/>
    </location>
</feature>
<evidence type="ECO:0000256" key="1">
    <source>
        <dbReference type="SAM" id="MobiDB-lite"/>
    </source>
</evidence>
<keyword evidence="5" id="KW-1185">Reference proteome</keyword>
<evidence type="ECO:0000313" key="5">
    <source>
        <dbReference type="Proteomes" id="UP001219525"/>
    </source>
</evidence>
<sequence>MARVVFLGLNAVRVLSIVGLLLVFASSIVAIVTNIKTVNRFHANRIANPTDAIPNCDYIVGTTVPNRRAGLFWAIFASSLIIFQVIILILSELRWPALFFARFFPVLGNDFGLGALGLFQVLIGAQILPLHAVDEFTLVSAFFLFAVGCLNMLLGLVFRDGAKSRRSLRGEEKKGVIIGDVRPRALDTAPRFQIPARARASRESTDQASDGFGRQGETAAEESLPPPYAPRTPTFAGPEPPMSSRHREILDIPRRARVL</sequence>
<protein>
    <recommendedName>
        <fullName evidence="3">DUF7598 domain-containing protein</fullName>
    </recommendedName>
</protein>
<accession>A0AAD6UT14</accession>
<dbReference type="InterPro" id="IPR056019">
    <property type="entry name" value="DUF7598"/>
</dbReference>
<dbReference type="Pfam" id="PF24535">
    <property type="entry name" value="DUF7598"/>
    <property type="match status" value="1"/>
</dbReference>
<keyword evidence="2" id="KW-1133">Transmembrane helix</keyword>
<comment type="caution">
    <text evidence="4">The sequence shown here is derived from an EMBL/GenBank/DDBJ whole genome shotgun (WGS) entry which is preliminary data.</text>
</comment>
<feature type="compositionally biased region" description="Basic and acidic residues" evidence="1">
    <location>
        <begin position="245"/>
        <end position="259"/>
    </location>
</feature>
<dbReference type="AlphaFoldDB" id="A0AAD6UT14"/>
<evidence type="ECO:0000256" key="2">
    <source>
        <dbReference type="SAM" id="Phobius"/>
    </source>
</evidence>
<organism evidence="4 5">
    <name type="scientific">Mycena pura</name>
    <dbReference type="NCBI Taxonomy" id="153505"/>
    <lineage>
        <taxon>Eukaryota</taxon>
        <taxon>Fungi</taxon>
        <taxon>Dikarya</taxon>
        <taxon>Basidiomycota</taxon>
        <taxon>Agaricomycotina</taxon>
        <taxon>Agaricomycetes</taxon>
        <taxon>Agaricomycetidae</taxon>
        <taxon>Agaricales</taxon>
        <taxon>Marasmiineae</taxon>
        <taxon>Mycenaceae</taxon>
        <taxon>Mycena</taxon>
    </lineage>
</organism>
<dbReference type="Proteomes" id="UP001219525">
    <property type="component" value="Unassembled WGS sequence"/>
</dbReference>
<proteinExistence type="predicted"/>
<keyword evidence="2" id="KW-0472">Membrane</keyword>
<feature type="domain" description="DUF7598" evidence="3">
    <location>
        <begin position="71"/>
        <end position="157"/>
    </location>
</feature>
<reference evidence="4" key="1">
    <citation type="submission" date="2023-03" db="EMBL/GenBank/DDBJ databases">
        <title>Massive genome expansion in bonnet fungi (Mycena s.s.) driven by repeated elements and novel gene families across ecological guilds.</title>
        <authorList>
            <consortium name="Lawrence Berkeley National Laboratory"/>
            <person name="Harder C.B."/>
            <person name="Miyauchi S."/>
            <person name="Viragh M."/>
            <person name="Kuo A."/>
            <person name="Thoen E."/>
            <person name="Andreopoulos B."/>
            <person name="Lu D."/>
            <person name="Skrede I."/>
            <person name="Drula E."/>
            <person name="Henrissat B."/>
            <person name="Morin E."/>
            <person name="Kohler A."/>
            <person name="Barry K."/>
            <person name="LaButti K."/>
            <person name="Morin E."/>
            <person name="Salamov A."/>
            <person name="Lipzen A."/>
            <person name="Mereny Z."/>
            <person name="Hegedus B."/>
            <person name="Baldrian P."/>
            <person name="Stursova M."/>
            <person name="Weitz H."/>
            <person name="Taylor A."/>
            <person name="Grigoriev I.V."/>
            <person name="Nagy L.G."/>
            <person name="Martin F."/>
            <person name="Kauserud H."/>
        </authorList>
    </citation>
    <scope>NUCLEOTIDE SEQUENCE</scope>
    <source>
        <strain evidence="4">9144</strain>
    </source>
</reference>
<evidence type="ECO:0000259" key="3">
    <source>
        <dbReference type="Pfam" id="PF24535"/>
    </source>
</evidence>
<keyword evidence="2" id="KW-0812">Transmembrane</keyword>
<feature type="transmembrane region" description="Helical" evidence="2">
    <location>
        <begin position="12"/>
        <end position="32"/>
    </location>
</feature>
<evidence type="ECO:0000313" key="4">
    <source>
        <dbReference type="EMBL" id="KAJ7193879.1"/>
    </source>
</evidence>